<organism evidence="3 4">
    <name type="scientific">Prorocentrum cordatum</name>
    <dbReference type="NCBI Taxonomy" id="2364126"/>
    <lineage>
        <taxon>Eukaryota</taxon>
        <taxon>Sar</taxon>
        <taxon>Alveolata</taxon>
        <taxon>Dinophyceae</taxon>
        <taxon>Prorocentrales</taxon>
        <taxon>Prorocentraceae</taxon>
        <taxon>Prorocentrum</taxon>
    </lineage>
</organism>
<dbReference type="PANTHER" id="PTHR43201">
    <property type="entry name" value="ACYL-COA SYNTHETASE"/>
    <property type="match status" value="1"/>
</dbReference>
<evidence type="ECO:0000256" key="2">
    <source>
        <dbReference type="SAM" id="SignalP"/>
    </source>
</evidence>
<accession>A0ABN9Q0W7</accession>
<feature type="chain" id="PRO_5047120657" description="AMP-dependent synthetase/ligase domain-containing protein" evidence="2">
    <location>
        <begin position="22"/>
        <end position="494"/>
    </location>
</feature>
<dbReference type="Proteomes" id="UP001189429">
    <property type="component" value="Unassembled WGS sequence"/>
</dbReference>
<keyword evidence="4" id="KW-1185">Reference proteome</keyword>
<protein>
    <recommendedName>
        <fullName evidence="5">AMP-dependent synthetase/ligase domain-containing protein</fullName>
    </recommendedName>
</protein>
<keyword evidence="2" id="KW-0732">Signal</keyword>
<feature type="signal peptide" evidence="2">
    <location>
        <begin position="1"/>
        <end position="21"/>
    </location>
</feature>
<name>A0ABN9Q0W7_9DINO</name>
<dbReference type="InterPro" id="IPR042099">
    <property type="entry name" value="ANL_N_sf"/>
</dbReference>
<evidence type="ECO:0000313" key="3">
    <source>
        <dbReference type="EMBL" id="CAK0799246.1"/>
    </source>
</evidence>
<evidence type="ECO:0000256" key="1">
    <source>
        <dbReference type="ARBA" id="ARBA00006432"/>
    </source>
</evidence>
<dbReference type="EMBL" id="CAUYUJ010002113">
    <property type="protein sequence ID" value="CAK0799246.1"/>
    <property type="molecule type" value="Genomic_DNA"/>
</dbReference>
<dbReference type="Gene3D" id="3.40.50.12780">
    <property type="entry name" value="N-terminal domain of ligase-like"/>
    <property type="match status" value="1"/>
</dbReference>
<proteinExistence type="inferred from homology"/>
<evidence type="ECO:0008006" key="5">
    <source>
        <dbReference type="Google" id="ProtNLM"/>
    </source>
</evidence>
<comment type="similarity">
    <text evidence="1">Belongs to the ATP-dependent AMP-binding enzyme family.</text>
</comment>
<feature type="non-terminal residue" evidence="3">
    <location>
        <position position="1"/>
    </location>
</feature>
<sequence>ACLSVRCIFLSVAVVAQGAAAAMAATQLRHAAARRAAAGAPRAFAAASAAGLQPLEEAVRLRVAPILLGLGQAGEKPARVAVAGHQSIDFAASLRGARSTGAAVIPVDPRGCRADELCRRLADAQARLVVLAGETPDSEIKALRDAARQVGAHVASVLPLRGSGLPLEGPSAPCASEAAPLLLASSAPGSHATLTAEVTPEAVDARVAAAVELWGLSSSDTVLSLGLPADSPVGVLDAVEAPLSVGASVALPGRAVEAAAGVWHFWAAIRDERDATVLFLPSDWCSLLLDAHEGLAPGLRAELAARWAAQPLRHCAAVAPAGSVPSSQLAQRWQEIFHCPLTWYFSCAEAGPLYTVQGSGGGCSVSGLQWQVAPDGELWVKGDGLFERYCQRPRSSAEAFREEDGFCRTGHFAAEDVVGVLRPRPAMSEVDIGKEAYMHLCKGPASEPWPRMAPDWRVKKVPMRVYEKWRAAWGGLLLTKKHNQAHKVYQGKYK</sequence>
<dbReference type="PANTHER" id="PTHR43201:SF8">
    <property type="entry name" value="ACYL-COA SYNTHETASE FAMILY MEMBER 3"/>
    <property type="match status" value="1"/>
</dbReference>
<dbReference type="SUPFAM" id="SSF56801">
    <property type="entry name" value="Acetyl-CoA synthetase-like"/>
    <property type="match status" value="1"/>
</dbReference>
<reference evidence="3" key="1">
    <citation type="submission" date="2023-10" db="EMBL/GenBank/DDBJ databases">
        <authorList>
            <person name="Chen Y."/>
            <person name="Shah S."/>
            <person name="Dougan E. K."/>
            <person name="Thang M."/>
            <person name="Chan C."/>
        </authorList>
    </citation>
    <scope>NUCLEOTIDE SEQUENCE [LARGE SCALE GENOMIC DNA]</scope>
</reference>
<evidence type="ECO:0000313" key="4">
    <source>
        <dbReference type="Proteomes" id="UP001189429"/>
    </source>
</evidence>
<gene>
    <name evidence="3" type="ORF">PCOR1329_LOCUS7759</name>
</gene>
<comment type="caution">
    <text evidence="3">The sequence shown here is derived from an EMBL/GenBank/DDBJ whole genome shotgun (WGS) entry which is preliminary data.</text>
</comment>